<feature type="region of interest" description="Disordered" evidence="1">
    <location>
        <begin position="203"/>
        <end position="227"/>
    </location>
</feature>
<name>A0A0W0FW68_MONRR</name>
<proteinExistence type="predicted"/>
<dbReference type="Proteomes" id="UP000054988">
    <property type="component" value="Unassembled WGS sequence"/>
</dbReference>
<protein>
    <submittedName>
        <fullName evidence="2">Uncharacterized protein</fullName>
    </submittedName>
</protein>
<evidence type="ECO:0000313" key="2">
    <source>
        <dbReference type="EMBL" id="KTB40512.1"/>
    </source>
</evidence>
<dbReference type="EMBL" id="LATX01001573">
    <property type="protein sequence ID" value="KTB40512.1"/>
    <property type="molecule type" value="Genomic_DNA"/>
</dbReference>
<reference evidence="2 3" key="1">
    <citation type="submission" date="2015-12" db="EMBL/GenBank/DDBJ databases">
        <title>Draft genome sequence of Moniliophthora roreri, the causal agent of frosty pod rot of cacao.</title>
        <authorList>
            <person name="Aime M.C."/>
            <person name="Diaz-Valderrama J.R."/>
            <person name="Kijpornyongpan T."/>
            <person name="Phillips-Mora W."/>
        </authorList>
    </citation>
    <scope>NUCLEOTIDE SEQUENCE [LARGE SCALE GENOMIC DNA]</scope>
    <source>
        <strain evidence="2 3">MCA 2952</strain>
    </source>
</reference>
<dbReference type="SUPFAM" id="SSF52047">
    <property type="entry name" value="RNI-like"/>
    <property type="match status" value="1"/>
</dbReference>
<evidence type="ECO:0000256" key="1">
    <source>
        <dbReference type="SAM" id="MobiDB-lite"/>
    </source>
</evidence>
<feature type="compositionally biased region" description="Low complexity" evidence="1">
    <location>
        <begin position="210"/>
        <end position="221"/>
    </location>
</feature>
<sequence>MDREMSHEEIHIWSWALVVIIGDQEGVNYRGLSTSASLPHTRHRVKAVALTGNVHRSSSSTLTATLVVNAFSLFDKLESVTLKVVGWASTQKNDQSTKRTFPLIIEILNGFYNTGAFLSKLSSKKLVELVIQTRSFYGPVGFDLLPGIVWNFISTLTNLRSLSVGPFHRTSDGEQIFAVRSRLEHSQELCLSYNFGEGIHPTTDPSNFYPHSHPSEPSSHSPSDKHASRLRSLDLRAAFVKKRSLRLLEKCHRLEELEVATSPRRRIDGHRTISDQKRPTKTLSNDEAAEILRTVPGLRRLIVDDAEWLGSWVLDAEGAMICVMEDSDEIWTYIDYELHQ</sequence>
<dbReference type="InterPro" id="IPR032675">
    <property type="entry name" value="LRR_dom_sf"/>
</dbReference>
<evidence type="ECO:0000313" key="3">
    <source>
        <dbReference type="Proteomes" id="UP000054988"/>
    </source>
</evidence>
<comment type="caution">
    <text evidence="2">The sequence shown here is derived from an EMBL/GenBank/DDBJ whole genome shotgun (WGS) entry which is preliminary data.</text>
</comment>
<dbReference type="AlphaFoldDB" id="A0A0W0FW68"/>
<gene>
    <name evidence="2" type="ORF">WG66_6895</name>
</gene>
<dbReference type="Gene3D" id="3.80.10.10">
    <property type="entry name" value="Ribonuclease Inhibitor"/>
    <property type="match status" value="1"/>
</dbReference>
<organism evidence="2 3">
    <name type="scientific">Moniliophthora roreri</name>
    <name type="common">Frosty pod rot fungus</name>
    <name type="synonym">Monilia roreri</name>
    <dbReference type="NCBI Taxonomy" id="221103"/>
    <lineage>
        <taxon>Eukaryota</taxon>
        <taxon>Fungi</taxon>
        <taxon>Dikarya</taxon>
        <taxon>Basidiomycota</taxon>
        <taxon>Agaricomycotina</taxon>
        <taxon>Agaricomycetes</taxon>
        <taxon>Agaricomycetidae</taxon>
        <taxon>Agaricales</taxon>
        <taxon>Marasmiineae</taxon>
        <taxon>Marasmiaceae</taxon>
        <taxon>Moniliophthora</taxon>
    </lineage>
</organism>
<accession>A0A0W0FW68</accession>